<accession>A0ABN9YX53</accession>
<proteinExistence type="predicted"/>
<evidence type="ECO:0000259" key="1">
    <source>
        <dbReference type="Pfam" id="PF05709"/>
    </source>
</evidence>
<dbReference type="RefSeq" id="WP_338344532.1">
    <property type="nucleotide sequence ID" value="NZ_CAUZLM010000008.1"/>
</dbReference>
<dbReference type="Gene3D" id="2.40.30.200">
    <property type="match status" value="1"/>
</dbReference>
<feature type="domain" description="Siphovirus-type tail component RIFT-related" evidence="1">
    <location>
        <begin position="13"/>
        <end position="122"/>
    </location>
</feature>
<sequence>MSDFFVMRKGHDELNLSDKLPSVRFLELNVGAPQLTPTYNSIQGSDGQLLQTVSFNSSTAVASFFIEGRNRSEFNLAKSALQRELYARAPIRIRSSDDPGKAMWVLANPTDINPLANSDDVKVDLAFTIVSGTKLTPFNSDELVENQDKLSFGMNLDLDNLPSYHFNSNNFNVFNPSDLEIDPYIQHHQLVWTIKGTGQSVTVSNATNGTSFTANTNLGSSDTLTMNGITLAKNGTQGGIDTDFGHIILARGDNNITITGLSNVDVTASFPFLYF</sequence>
<dbReference type="EMBL" id="CAUZMB010000009">
    <property type="protein sequence ID" value="CAK1251468.1"/>
    <property type="molecule type" value="Genomic_DNA"/>
</dbReference>
<dbReference type="InterPro" id="IPR008841">
    <property type="entry name" value="Siphovirus-type_tail_N"/>
</dbReference>
<dbReference type="Proteomes" id="UP001314166">
    <property type="component" value="Unassembled WGS sequence"/>
</dbReference>
<organism evidence="2 3">
    <name type="scientific">Fructobacillus evanidus</name>
    <dbReference type="NCBI Taxonomy" id="3064281"/>
    <lineage>
        <taxon>Bacteria</taxon>
        <taxon>Bacillati</taxon>
        <taxon>Bacillota</taxon>
        <taxon>Bacilli</taxon>
        <taxon>Lactobacillales</taxon>
        <taxon>Lactobacillaceae</taxon>
        <taxon>Fructobacillus</taxon>
    </lineage>
</organism>
<protein>
    <recommendedName>
        <fullName evidence="1">Siphovirus-type tail component RIFT-related domain-containing protein</fullName>
    </recommendedName>
</protein>
<keyword evidence="3" id="KW-1185">Reference proteome</keyword>
<reference evidence="2 3" key="1">
    <citation type="submission" date="2023-10" db="EMBL/GenBank/DDBJ databases">
        <authorList>
            <person name="Botero Cardona J."/>
        </authorList>
    </citation>
    <scope>NUCLEOTIDE SEQUENCE [LARGE SCALE GENOMIC DNA]</scope>
    <source>
        <strain evidence="2 3">R-55214</strain>
    </source>
</reference>
<evidence type="ECO:0000313" key="3">
    <source>
        <dbReference type="Proteomes" id="UP001314166"/>
    </source>
</evidence>
<dbReference type="Pfam" id="PF05709">
    <property type="entry name" value="Sipho_tail"/>
    <property type="match status" value="1"/>
</dbReference>
<comment type="caution">
    <text evidence="2">The sequence shown here is derived from an EMBL/GenBank/DDBJ whole genome shotgun (WGS) entry which is preliminary data.</text>
</comment>
<name>A0ABN9YX53_9LACO</name>
<evidence type="ECO:0000313" key="2">
    <source>
        <dbReference type="EMBL" id="CAK1251468.1"/>
    </source>
</evidence>
<gene>
    <name evidence="2" type="ORF">R55214_HHFBAMCI_01335</name>
</gene>